<sequence length="69" mass="7348">GLDNGSAIKAAVVVGIKDLTVEDVPTEVVDEEVVEEEVVVVVDVLIGIRTSLDQYNILQVLKDEGPNGM</sequence>
<dbReference type="EMBL" id="JAHRHJ020000010">
    <property type="protein sequence ID" value="KAH9298302.1"/>
    <property type="molecule type" value="Genomic_DNA"/>
</dbReference>
<gene>
    <name evidence="1" type="ORF">KI387_029984</name>
</gene>
<name>A0AA38FE25_TAXCH</name>
<organism evidence="1 2">
    <name type="scientific">Taxus chinensis</name>
    <name type="common">Chinese yew</name>
    <name type="synonym">Taxus wallichiana var. chinensis</name>
    <dbReference type="NCBI Taxonomy" id="29808"/>
    <lineage>
        <taxon>Eukaryota</taxon>
        <taxon>Viridiplantae</taxon>
        <taxon>Streptophyta</taxon>
        <taxon>Embryophyta</taxon>
        <taxon>Tracheophyta</taxon>
        <taxon>Spermatophyta</taxon>
        <taxon>Pinopsida</taxon>
        <taxon>Pinidae</taxon>
        <taxon>Conifers II</taxon>
        <taxon>Cupressales</taxon>
        <taxon>Taxaceae</taxon>
        <taxon>Taxus</taxon>
    </lineage>
</organism>
<feature type="non-terminal residue" evidence="1">
    <location>
        <position position="69"/>
    </location>
</feature>
<comment type="caution">
    <text evidence="1">The sequence shown here is derived from an EMBL/GenBank/DDBJ whole genome shotgun (WGS) entry which is preliminary data.</text>
</comment>
<accession>A0AA38FE25</accession>
<feature type="non-terminal residue" evidence="1">
    <location>
        <position position="1"/>
    </location>
</feature>
<keyword evidence="2" id="KW-1185">Reference proteome</keyword>
<protein>
    <submittedName>
        <fullName evidence="1">Uncharacterized protein</fullName>
    </submittedName>
</protein>
<evidence type="ECO:0000313" key="1">
    <source>
        <dbReference type="EMBL" id="KAH9298302.1"/>
    </source>
</evidence>
<dbReference type="Proteomes" id="UP000824469">
    <property type="component" value="Unassembled WGS sequence"/>
</dbReference>
<proteinExistence type="predicted"/>
<evidence type="ECO:0000313" key="2">
    <source>
        <dbReference type="Proteomes" id="UP000824469"/>
    </source>
</evidence>
<dbReference type="AlphaFoldDB" id="A0AA38FE25"/>
<reference evidence="1 2" key="1">
    <citation type="journal article" date="2021" name="Nat. Plants">
        <title>The Taxus genome provides insights into paclitaxel biosynthesis.</title>
        <authorList>
            <person name="Xiong X."/>
            <person name="Gou J."/>
            <person name="Liao Q."/>
            <person name="Li Y."/>
            <person name="Zhou Q."/>
            <person name="Bi G."/>
            <person name="Li C."/>
            <person name="Du R."/>
            <person name="Wang X."/>
            <person name="Sun T."/>
            <person name="Guo L."/>
            <person name="Liang H."/>
            <person name="Lu P."/>
            <person name="Wu Y."/>
            <person name="Zhang Z."/>
            <person name="Ro D.K."/>
            <person name="Shang Y."/>
            <person name="Huang S."/>
            <person name="Yan J."/>
        </authorList>
    </citation>
    <scope>NUCLEOTIDE SEQUENCE [LARGE SCALE GENOMIC DNA]</scope>
    <source>
        <strain evidence="1">Ta-2019</strain>
    </source>
</reference>